<dbReference type="VEuPathDB" id="FungiDB:PYU1_G003703"/>
<reference evidence="4" key="1">
    <citation type="journal article" date="2010" name="Genome Biol.">
        <title>Genome sequence of the necrotrophic plant pathogen Pythium ultimum reveals original pathogenicity mechanisms and effector repertoire.</title>
        <authorList>
            <person name="Levesque C.A."/>
            <person name="Brouwer H."/>
            <person name="Cano L."/>
            <person name="Hamilton J.P."/>
            <person name="Holt C."/>
            <person name="Huitema E."/>
            <person name="Raffaele S."/>
            <person name="Robideau G.P."/>
            <person name="Thines M."/>
            <person name="Win J."/>
            <person name="Zerillo M.M."/>
            <person name="Beakes G.W."/>
            <person name="Boore J.L."/>
            <person name="Busam D."/>
            <person name="Dumas B."/>
            <person name="Ferriera S."/>
            <person name="Fuerstenberg S.I."/>
            <person name="Gachon C.M."/>
            <person name="Gaulin E."/>
            <person name="Govers F."/>
            <person name="Grenville-Briggs L."/>
            <person name="Horner N."/>
            <person name="Hostetler J."/>
            <person name="Jiang R.H."/>
            <person name="Johnson J."/>
            <person name="Krajaejun T."/>
            <person name="Lin H."/>
            <person name="Meijer H.J."/>
            <person name="Moore B."/>
            <person name="Morris P."/>
            <person name="Phuntmart V."/>
            <person name="Puiu D."/>
            <person name="Shetty J."/>
            <person name="Stajich J.E."/>
            <person name="Tripathy S."/>
            <person name="Wawra S."/>
            <person name="van West P."/>
            <person name="Whitty B.R."/>
            <person name="Coutinho P.M."/>
            <person name="Henrissat B."/>
            <person name="Martin F."/>
            <person name="Thomas P.D."/>
            <person name="Tyler B.M."/>
            <person name="De Vries R.P."/>
            <person name="Kamoun S."/>
            <person name="Yandell M."/>
            <person name="Tisserat N."/>
            <person name="Buell C.R."/>
        </authorList>
    </citation>
    <scope>NUCLEOTIDE SEQUENCE</scope>
    <source>
        <strain evidence="4">DAOM:BR144</strain>
    </source>
</reference>
<dbReference type="HOGENOM" id="CLU_080862_0_0_1"/>
<dbReference type="InterPro" id="IPR004045">
    <property type="entry name" value="Glutathione_S-Trfase_N"/>
</dbReference>
<dbReference type="OMA" id="VPYLCDF"/>
<reference evidence="4" key="2">
    <citation type="submission" date="2010-04" db="EMBL/GenBank/DDBJ databases">
        <authorList>
            <person name="Buell R."/>
            <person name="Hamilton J."/>
            <person name="Hostetler J."/>
        </authorList>
    </citation>
    <scope>NUCLEOTIDE SEQUENCE [LARGE SCALE GENOMIC DNA]</scope>
    <source>
        <strain evidence="4">DAOM:BR144</strain>
    </source>
</reference>
<organism evidence="3 4">
    <name type="scientific">Globisporangium ultimum (strain ATCC 200006 / CBS 805.95 / DAOM BR144)</name>
    <name type="common">Pythium ultimum</name>
    <dbReference type="NCBI Taxonomy" id="431595"/>
    <lineage>
        <taxon>Eukaryota</taxon>
        <taxon>Sar</taxon>
        <taxon>Stramenopiles</taxon>
        <taxon>Oomycota</taxon>
        <taxon>Peronosporomycetes</taxon>
        <taxon>Pythiales</taxon>
        <taxon>Pythiaceae</taxon>
        <taxon>Globisporangium</taxon>
    </lineage>
</organism>
<evidence type="ECO:0000313" key="4">
    <source>
        <dbReference type="Proteomes" id="UP000019132"/>
    </source>
</evidence>
<dbReference type="Proteomes" id="UP000019132">
    <property type="component" value="Unassembled WGS sequence"/>
</dbReference>
<accession>K3WFH2</accession>
<dbReference type="SFLD" id="SFLDG00358">
    <property type="entry name" value="Main_(cytGST)"/>
    <property type="match status" value="1"/>
</dbReference>
<dbReference type="STRING" id="431595.K3WFH2"/>
<sequence length="336" mass="36658">MPPAMTNGGACGDADEHLVSSEEELLRAAPLPHERVVYWGSGSPQAWRVLIALEEKGVPYRSVCVSFSSGVLKTPFFRALNPRMRVPVLVEPVDGAVDPAEQDVHTANGHATVDDGATNGSTATAENAGVAAISQGMSHLLSFSQQRTIVYESTAILEFLEKKFPKTPCMPASPAQYAIAQSRFHEANEILSVVGDLVVYLRRFPPDKRNPSIVAAKWACVEAELSLWEHYLDSRAFLVDADVAYLCDFTLFTNIAYAVRCGLQLDGLYPRLAMFYVRLCARASIEKTWPPHWKTTLGSKVLTKCFYCSDSATCACDLQQTPRTSCDGAASPKSSS</sequence>
<comment type="similarity">
    <text evidence="1">Belongs to the GST superfamily.</text>
</comment>
<dbReference type="InterPro" id="IPR036282">
    <property type="entry name" value="Glutathione-S-Trfase_C_sf"/>
</dbReference>
<keyword evidence="4" id="KW-1185">Reference proteome</keyword>
<dbReference type="SUPFAM" id="SSF52833">
    <property type="entry name" value="Thioredoxin-like"/>
    <property type="match status" value="1"/>
</dbReference>
<evidence type="ECO:0000259" key="2">
    <source>
        <dbReference type="PROSITE" id="PS50404"/>
    </source>
</evidence>
<dbReference type="Gene3D" id="1.20.1050.10">
    <property type="match status" value="1"/>
</dbReference>
<evidence type="ECO:0000313" key="3">
    <source>
        <dbReference type="EnsemblProtists" id="PYU1_T003713"/>
    </source>
</evidence>
<dbReference type="SFLD" id="SFLDS00019">
    <property type="entry name" value="Glutathione_Transferase_(cytos"/>
    <property type="match status" value="1"/>
</dbReference>
<dbReference type="Pfam" id="PF13409">
    <property type="entry name" value="GST_N_2"/>
    <property type="match status" value="1"/>
</dbReference>
<dbReference type="eggNOG" id="ENOG502RSWN">
    <property type="taxonomic scope" value="Eukaryota"/>
</dbReference>
<dbReference type="InterPro" id="IPR040079">
    <property type="entry name" value="Glutathione_S-Trfase"/>
</dbReference>
<dbReference type="InParanoid" id="K3WFH2"/>
<feature type="domain" description="GST N-terminal" evidence="2">
    <location>
        <begin position="33"/>
        <end position="168"/>
    </location>
</feature>
<proteinExistence type="inferred from homology"/>
<name>K3WFH2_GLOUD</name>
<protein>
    <recommendedName>
        <fullName evidence="2">GST N-terminal domain-containing protein</fullName>
    </recommendedName>
</protein>
<dbReference type="EnsemblProtists" id="PYU1_T003713">
    <property type="protein sequence ID" value="PYU1_T003713"/>
    <property type="gene ID" value="PYU1_G003703"/>
</dbReference>
<evidence type="ECO:0000256" key="1">
    <source>
        <dbReference type="ARBA" id="ARBA00007409"/>
    </source>
</evidence>
<dbReference type="PANTHER" id="PTHR44051">
    <property type="entry name" value="GLUTATHIONE S-TRANSFERASE-RELATED"/>
    <property type="match status" value="1"/>
</dbReference>
<dbReference type="InterPro" id="IPR036249">
    <property type="entry name" value="Thioredoxin-like_sf"/>
</dbReference>
<dbReference type="EMBL" id="GL376638">
    <property type="status" value="NOT_ANNOTATED_CDS"/>
    <property type="molecule type" value="Genomic_DNA"/>
</dbReference>
<dbReference type="AlphaFoldDB" id="K3WFH2"/>
<dbReference type="PROSITE" id="PS50404">
    <property type="entry name" value="GST_NTER"/>
    <property type="match status" value="1"/>
</dbReference>
<dbReference type="SUPFAM" id="SSF47616">
    <property type="entry name" value="GST C-terminal domain-like"/>
    <property type="match status" value="1"/>
</dbReference>
<dbReference type="PANTHER" id="PTHR44051:SF8">
    <property type="entry name" value="GLUTATHIONE S-TRANSFERASE GSTA"/>
    <property type="match status" value="1"/>
</dbReference>
<reference evidence="3" key="3">
    <citation type="submission" date="2015-02" db="UniProtKB">
        <authorList>
            <consortium name="EnsemblProtists"/>
        </authorList>
    </citation>
    <scope>IDENTIFICATION</scope>
    <source>
        <strain evidence="3">DAOM BR144</strain>
    </source>
</reference>
<dbReference type="Gene3D" id="3.40.30.10">
    <property type="entry name" value="Glutaredoxin"/>
    <property type="match status" value="1"/>
</dbReference>